<evidence type="ECO:0000313" key="2">
    <source>
        <dbReference type="WBParaSite" id="RSKR_0000870300.1"/>
    </source>
</evidence>
<sequence length="195" mass="22144">MMYPTAYDILLQILSTFAFILNVCTFFIIHLQAHKHEGAKFFVILKWGRLIESLTPFIIGPFIGAKTMYPILGAACSGICHKLNSVMVCKYGIILGLVTPFPIMTYICISYLLRYNIFVRNKPLYYANWVEKLTSTFFAIIIPITILILFKDSGISREQYLLIYANNSNILAEFDDTYHTLLGKEIASICEGSSI</sequence>
<evidence type="ECO:0000313" key="1">
    <source>
        <dbReference type="Proteomes" id="UP000095286"/>
    </source>
</evidence>
<name>A0AC35U9B7_9BILA</name>
<protein>
    <submittedName>
        <fullName evidence="2">7TM_GPCR_Srx domain-containing protein</fullName>
    </submittedName>
</protein>
<reference evidence="2" key="1">
    <citation type="submission" date="2016-11" db="UniProtKB">
        <authorList>
            <consortium name="WormBaseParasite"/>
        </authorList>
    </citation>
    <scope>IDENTIFICATION</scope>
    <source>
        <strain evidence="2">KR3021</strain>
    </source>
</reference>
<proteinExistence type="predicted"/>
<organism evidence="1 2">
    <name type="scientific">Rhabditophanes sp. KR3021</name>
    <dbReference type="NCBI Taxonomy" id="114890"/>
    <lineage>
        <taxon>Eukaryota</taxon>
        <taxon>Metazoa</taxon>
        <taxon>Ecdysozoa</taxon>
        <taxon>Nematoda</taxon>
        <taxon>Chromadorea</taxon>
        <taxon>Rhabditida</taxon>
        <taxon>Tylenchina</taxon>
        <taxon>Panagrolaimomorpha</taxon>
        <taxon>Strongyloidoidea</taxon>
        <taxon>Alloionematidae</taxon>
        <taxon>Rhabditophanes</taxon>
    </lineage>
</organism>
<accession>A0AC35U9B7</accession>
<dbReference type="Proteomes" id="UP000095286">
    <property type="component" value="Unplaced"/>
</dbReference>
<dbReference type="WBParaSite" id="RSKR_0000870300.1">
    <property type="protein sequence ID" value="RSKR_0000870300.1"/>
    <property type="gene ID" value="RSKR_0000870300"/>
</dbReference>